<name>A0A7G9FN24_9FIRM</name>
<dbReference type="Proteomes" id="UP000515819">
    <property type="component" value="Chromosome"/>
</dbReference>
<reference evidence="4 5" key="1">
    <citation type="submission" date="2020-08" db="EMBL/GenBank/DDBJ databases">
        <authorList>
            <person name="Liu C."/>
            <person name="Sun Q."/>
        </authorList>
    </citation>
    <scope>NUCLEOTIDE SEQUENCE [LARGE SCALE GENOMIC DNA]</scope>
    <source>
        <strain evidence="4 5">NSJ-4</strain>
    </source>
</reference>
<keyword evidence="2" id="KW-0812">Transmembrane</keyword>
<keyword evidence="2" id="KW-0472">Membrane</keyword>
<protein>
    <submittedName>
        <fullName evidence="4">Zinc-ribbon domain-containing protein</fullName>
    </submittedName>
</protein>
<dbReference type="EMBL" id="CP060632">
    <property type="protein sequence ID" value="QNL99955.1"/>
    <property type="molecule type" value="Genomic_DNA"/>
</dbReference>
<evidence type="ECO:0000256" key="1">
    <source>
        <dbReference type="SAM" id="Coils"/>
    </source>
</evidence>
<dbReference type="Pfam" id="PF13240">
    <property type="entry name" value="Zn_Ribbon_1"/>
    <property type="match status" value="1"/>
</dbReference>
<keyword evidence="2" id="KW-1133">Transmembrane helix</keyword>
<dbReference type="InterPro" id="IPR026870">
    <property type="entry name" value="Zinc_ribbon_dom"/>
</dbReference>
<dbReference type="KEGG" id="wcp:H9Q76_01180"/>
<proteinExistence type="predicted"/>
<feature type="transmembrane region" description="Helical" evidence="2">
    <location>
        <begin position="40"/>
        <end position="63"/>
    </location>
</feature>
<keyword evidence="1" id="KW-0175">Coiled coil</keyword>
<evidence type="ECO:0000256" key="2">
    <source>
        <dbReference type="SAM" id="Phobius"/>
    </source>
</evidence>
<evidence type="ECO:0000313" key="4">
    <source>
        <dbReference type="EMBL" id="QNL99955.1"/>
    </source>
</evidence>
<dbReference type="AlphaFoldDB" id="A0A7G9FN24"/>
<sequence length="255" mass="28510">MICKHCKAENEDGALFCSNCGKPLEDEEYDREKMRGNTKLYIGISIALMIFLASGLVFGFFYFSNKVQKANDERNTIASESDVAANYFRSQIREQEDAITELQSQIDLLKASITDYQNKEEDYKKQITALEDKEEAMDGLASFTDAVPSQGYEDMFVSDTFLKFMTNEADTSEEGAETTEAQTTQEAVLRVCISGDIEVSVESSDEDVASFTWDTSPVGPSVARLRVIPGKKGTAILTFTNNLNDEQIKVYVYVQ</sequence>
<keyword evidence="5" id="KW-1185">Reference proteome</keyword>
<gene>
    <name evidence="4" type="ORF">H9Q76_01180</name>
</gene>
<dbReference type="RefSeq" id="WP_118671301.1">
    <property type="nucleotide sequence ID" value="NZ_CP060632.1"/>
</dbReference>
<organism evidence="4 5">
    <name type="scientific">Wujia chipingensis</name>
    <dbReference type="NCBI Taxonomy" id="2763670"/>
    <lineage>
        <taxon>Bacteria</taxon>
        <taxon>Bacillati</taxon>
        <taxon>Bacillota</taxon>
        <taxon>Clostridia</taxon>
        <taxon>Lachnospirales</taxon>
        <taxon>Lachnospiraceae</taxon>
        <taxon>Wujia</taxon>
    </lineage>
</organism>
<feature type="coiled-coil region" evidence="1">
    <location>
        <begin position="92"/>
        <end position="136"/>
    </location>
</feature>
<evidence type="ECO:0000313" key="5">
    <source>
        <dbReference type="Proteomes" id="UP000515819"/>
    </source>
</evidence>
<feature type="domain" description="Zinc-ribbon" evidence="3">
    <location>
        <begin position="3"/>
        <end position="24"/>
    </location>
</feature>
<evidence type="ECO:0000259" key="3">
    <source>
        <dbReference type="Pfam" id="PF13240"/>
    </source>
</evidence>
<accession>A0A7G9FN24</accession>